<feature type="non-terminal residue" evidence="1">
    <location>
        <position position="50"/>
    </location>
</feature>
<proteinExistence type="predicted"/>
<dbReference type="AlphaFoldDB" id="A0A5N6ZTB8"/>
<name>A0A5N6ZTB8_9EURO</name>
<dbReference type="Proteomes" id="UP000326268">
    <property type="component" value="Unassembled WGS sequence"/>
</dbReference>
<sequence>MPNCISLSLLLSVYLFLFLFFCVFILSSASLFSWGILYQVVSLCRELALV</sequence>
<organism evidence="1 2">
    <name type="scientific">Aspergillus caelatus</name>
    <dbReference type="NCBI Taxonomy" id="61420"/>
    <lineage>
        <taxon>Eukaryota</taxon>
        <taxon>Fungi</taxon>
        <taxon>Dikarya</taxon>
        <taxon>Ascomycota</taxon>
        <taxon>Pezizomycotina</taxon>
        <taxon>Eurotiomycetes</taxon>
        <taxon>Eurotiomycetidae</taxon>
        <taxon>Eurotiales</taxon>
        <taxon>Aspergillaceae</taxon>
        <taxon>Aspergillus</taxon>
        <taxon>Aspergillus subgen. Circumdati</taxon>
    </lineage>
</organism>
<keyword evidence="2" id="KW-1185">Reference proteome</keyword>
<dbReference type="GeneID" id="43652692"/>
<protein>
    <submittedName>
        <fullName evidence="1">Uncharacterized protein</fullName>
    </submittedName>
</protein>
<gene>
    <name evidence="1" type="ORF">BDV27DRAFT_134163</name>
</gene>
<dbReference type="EMBL" id="ML737765">
    <property type="protein sequence ID" value="KAE8360648.1"/>
    <property type="molecule type" value="Genomic_DNA"/>
</dbReference>
<reference evidence="1 2" key="1">
    <citation type="submission" date="2019-04" db="EMBL/GenBank/DDBJ databases">
        <title>Friends and foes A comparative genomics studyof 23 Aspergillus species from section Flavi.</title>
        <authorList>
            <consortium name="DOE Joint Genome Institute"/>
            <person name="Kjaerbolling I."/>
            <person name="Vesth T."/>
            <person name="Frisvad J.C."/>
            <person name="Nybo J.L."/>
            <person name="Theobald S."/>
            <person name="Kildgaard S."/>
            <person name="Isbrandt T."/>
            <person name="Kuo A."/>
            <person name="Sato A."/>
            <person name="Lyhne E.K."/>
            <person name="Kogle M.E."/>
            <person name="Wiebenga A."/>
            <person name="Kun R.S."/>
            <person name="Lubbers R.J."/>
            <person name="Makela M.R."/>
            <person name="Barry K."/>
            <person name="Chovatia M."/>
            <person name="Clum A."/>
            <person name="Daum C."/>
            <person name="Haridas S."/>
            <person name="He G."/>
            <person name="LaButti K."/>
            <person name="Lipzen A."/>
            <person name="Mondo S."/>
            <person name="Riley R."/>
            <person name="Salamov A."/>
            <person name="Simmons B.A."/>
            <person name="Magnuson J.K."/>
            <person name="Henrissat B."/>
            <person name="Mortensen U.H."/>
            <person name="Larsen T.O."/>
            <person name="Devries R.P."/>
            <person name="Grigoriev I.V."/>
            <person name="Machida M."/>
            <person name="Baker S.E."/>
            <person name="Andersen M.R."/>
        </authorList>
    </citation>
    <scope>NUCLEOTIDE SEQUENCE [LARGE SCALE GENOMIC DNA]</scope>
    <source>
        <strain evidence="1 2">CBS 763.97</strain>
    </source>
</reference>
<dbReference type="RefSeq" id="XP_031923729.1">
    <property type="nucleotide sequence ID" value="XM_032068246.1"/>
</dbReference>
<evidence type="ECO:0000313" key="1">
    <source>
        <dbReference type="EMBL" id="KAE8360648.1"/>
    </source>
</evidence>
<accession>A0A5N6ZTB8</accession>
<evidence type="ECO:0000313" key="2">
    <source>
        <dbReference type="Proteomes" id="UP000326268"/>
    </source>
</evidence>